<keyword evidence="6" id="KW-1185">Reference proteome</keyword>
<dbReference type="SMART" id="SM00382">
    <property type="entry name" value="AAA"/>
    <property type="match status" value="1"/>
</dbReference>
<evidence type="ECO:0000313" key="5">
    <source>
        <dbReference type="EMBL" id="ATY85457.1"/>
    </source>
</evidence>
<name>A0A2K8N9H9_9BACL</name>
<evidence type="ECO:0000256" key="3">
    <source>
        <dbReference type="ARBA" id="ARBA00022840"/>
    </source>
</evidence>
<feature type="domain" description="ABC transporter" evidence="4">
    <location>
        <begin position="2"/>
        <end position="243"/>
    </location>
</feature>
<dbReference type="RefSeq" id="WP_100668236.1">
    <property type="nucleotide sequence ID" value="NZ_CP024955.1"/>
</dbReference>
<evidence type="ECO:0000313" key="6">
    <source>
        <dbReference type="Proteomes" id="UP000231932"/>
    </source>
</evidence>
<dbReference type="PROSITE" id="PS50893">
    <property type="entry name" value="ABC_TRANSPORTER_2"/>
    <property type="match status" value="1"/>
</dbReference>
<keyword evidence="1" id="KW-0813">Transport</keyword>
<evidence type="ECO:0000256" key="1">
    <source>
        <dbReference type="ARBA" id="ARBA00022448"/>
    </source>
</evidence>
<keyword evidence="3 5" id="KW-0067">ATP-binding</keyword>
<dbReference type="OrthoDB" id="9805514at2"/>
<dbReference type="InterPro" id="IPR003593">
    <property type="entry name" value="AAA+_ATPase"/>
</dbReference>
<sequence>MLTIEGISKSFKSLRVLRDVSLEVQPGERHVIIGPNGAGKTTLFNCITGSQRIDAGRIYLGGEEITHFPSHRRVHLGLARTFQKNNLFGTLTVEQNIHLAVAATKPYRSRLFKPLSRYRDLREETEELLRRWKLTDRRNIRVNNLSYGEQRLLELVLALASRPRILLLDEPTSGMSPAETLETVALIQNLPGTMALLVIEHDMEVVFSIADRLTVLHHGEMIASGTPEEIRSNEMVKRIYFGGGAKIGAGA</sequence>
<dbReference type="PANTHER" id="PTHR45772">
    <property type="entry name" value="CONSERVED COMPONENT OF ABC TRANSPORTER FOR NATURAL AMINO ACIDS-RELATED"/>
    <property type="match status" value="1"/>
</dbReference>
<dbReference type="Pfam" id="PF00005">
    <property type="entry name" value="ABC_tran"/>
    <property type="match status" value="1"/>
</dbReference>
<gene>
    <name evidence="5" type="ORF">CVV65_11400</name>
</gene>
<dbReference type="GO" id="GO:0005886">
    <property type="term" value="C:plasma membrane"/>
    <property type="evidence" value="ECO:0007669"/>
    <property type="project" value="TreeGrafter"/>
</dbReference>
<reference evidence="6" key="1">
    <citation type="submission" date="2017-11" db="EMBL/GenBank/DDBJ databases">
        <title>Complete Genome Sequence of Kyrpidia sp. Strain EA-1, a thermophilic, hydrogen-oxidizing Bacterium, isolated from the Azores.</title>
        <authorList>
            <person name="Reiner J.E."/>
            <person name="Lapp C.J."/>
            <person name="Bunk B."/>
            <person name="Gescher J."/>
        </authorList>
    </citation>
    <scope>NUCLEOTIDE SEQUENCE [LARGE SCALE GENOMIC DNA]</scope>
    <source>
        <strain evidence="6">EA-1</strain>
    </source>
</reference>
<proteinExistence type="predicted"/>
<dbReference type="SUPFAM" id="SSF52540">
    <property type="entry name" value="P-loop containing nucleoside triphosphate hydrolases"/>
    <property type="match status" value="1"/>
</dbReference>
<dbReference type="InterPro" id="IPR003439">
    <property type="entry name" value="ABC_transporter-like_ATP-bd"/>
</dbReference>
<dbReference type="GO" id="GO:0016887">
    <property type="term" value="F:ATP hydrolysis activity"/>
    <property type="evidence" value="ECO:0007669"/>
    <property type="project" value="InterPro"/>
</dbReference>
<evidence type="ECO:0000256" key="2">
    <source>
        <dbReference type="ARBA" id="ARBA00022741"/>
    </source>
</evidence>
<dbReference type="GO" id="GO:0005524">
    <property type="term" value="F:ATP binding"/>
    <property type="evidence" value="ECO:0007669"/>
    <property type="project" value="UniProtKB-KW"/>
</dbReference>
<dbReference type="CDD" id="cd03219">
    <property type="entry name" value="ABC_Mj1267_LivG_branched"/>
    <property type="match status" value="1"/>
</dbReference>
<organism evidence="5 6">
    <name type="scientific">Kyrpidia spormannii</name>
    <dbReference type="NCBI Taxonomy" id="2055160"/>
    <lineage>
        <taxon>Bacteria</taxon>
        <taxon>Bacillati</taxon>
        <taxon>Bacillota</taxon>
        <taxon>Bacilli</taxon>
        <taxon>Bacillales</taxon>
        <taxon>Alicyclobacillaceae</taxon>
        <taxon>Kyrpidia</taxon>
    </lineage>
</organism>
<keyword evidence="2" id="KW-0547">Nucleotide-binding</keyword>
<dbReference type="PROSITE" id="PS00211">
    <property type="entry name" value="ABC_TRANSPORTER_1"/>
    <property type="match status" value="1"/>
</dbReference>
<dbReference type="InterPro" id="IPR027417">
    <property type="entry name" value="P-loop_NTPase"/>
</dbReference>
<protein>
    <submittedName>
        <fullName evidence="5">ABC transporter ATP-binding protein</fullName>
    </submittedName>
</protein>
<dbReference type="KEGG" id="kyr:CVV65_11400"/>
<dbReference type="InterPro" id="IPR017871">
    <property type="entry name" value="ABC_transporter-like_CS"/>
</dbReference>
<dbReference type="Proteomes" id="UP000231932">
    <property type="component" value="Chromosome"/>
</dbReference>
<accession>A0A2K8N9H9</accession>
<dbReference type="EMBL" id="CP024955">
    <property type="protein sequence ID" value="ATY85457.1"/>
    <property type="molecule type" value="Genomic_DNA"/>
</dbReference>
<evidence type="ECO:0000259" key="4">
    <source>
        <dbReference type="PROSITE" id="PS50893"/>
    </source>
</evidence>
<dbReference type="InterPro" id="IPR032823">
    <property type="entry name" value="BCA_ABC_TP_C"/>
</dbReference>
<dbReference type="AlphaFoldDB" id="A0A2K8N9H9"/>
<dbReference type="Gene3D" id="3.40.50.300">
    <property type="entry name" value="P-loop containing nucleotide triphosphate hydrolases"/>
    <property type="match status" value="1"/>
</dbReference>
<dbReference type="InterPro" id="IPR051120">
    <property type="entry name" value="ABC_AA/LPS_Transport"/>
</dbReference>
<dbReference type="Pfam" id="PF12399">
    <property type="entry name" value="BCA_ABC_TP_C"/>
    <property type="match status" value="1"/>
</dbReference>